<dbReference type="SUPFAM" id="SSF54534">
    <property type="entry name" value="FKBP-like"/>
    <property type="match status" value="1"/>
</dbReference>
<dbReference type="InterPro" id="IPR023058">
    <property type="entry name" value="PPIase_PpiC_CS"/>
</dbReference>
<dbReference type="Proteomes" id="UP000295210">
    <property type="component" value="Unassembled WGS sequence"/>
</dbReference>
<dbReference type="PROSITE" id="PS50198">
    <property type="entry name" value="PPIC_PPIASE_2"/>
    <property type="match status" value="1"/>
</dbReference>
<dbReference type="InterPro" id="IPR050245">
    <property type="entry name" value="PrsA_foldase"/>
</dbReference>
<feature type="domain" description="PpiC" evidence="9">
    <location>
        <begin position="181"/>
        <end position="301"/>
    </location>
</feature>
<evidence type="ECO:0000256" key="1">
    <source>
        <dbReference type="ARBA" id="ARBA00000971"/>
    </source>
</evidence>
<keyword evidence="4 6" id="KW-0697">Rotamase</keyword>
<evidence type="ECO:0000256" key="4">
    <source>
        <dbReference type="ARBA" id="ARBA00023110"/>
    </source>
</evidence>
<feature type="chain" id="PRO_5020767117" description="peptidylprolyl isomerase" evidence="8">
    <location>
        <begin position="27"/>
        <end position="359"/>
    </location>
</feature>
<sequence>MQHSYRAFRKYSQHLAIVLLSVVSMAAIDGCKHSHGPDVIATVNGHPIQRAEMETLYQNNVGQQQQAPPSSDQAAIVRLNIVRQLIDEEILMQRAAKLNLTATNDEVDAKINEIKAPYTQDQFNKRLAEKHLTLDDLKREIRRAKTEEKLFNKELNSKINVTDADISSYYNSHKAEFNLLEPQYHLAQIVVTSVPAAPQQAGNLQNSKAGNDAEARKKIETLHNRLESGEDFGLLASNFSERPDTASNGGDMGFASESQLRSDPQIYAAIGKLKAGQITDVLPVYDNAHRQVGYAIYKLIDKEEAGQRELSDPRVQQAIRQQLSDARSQLLKNAYLEMLRDQAHVENFYAEEIFQNAGK</sequence>
<keyword evidence="5 6" id="KW-0413">Isomerase</keyword>
<comment type="catalytic activity">
    <reaction evidence="1">
        <text>[protein]-peptidylproline (omega=180) = [protein]-peptidylproline (omega=0)</text>
        <dbReference type="Rhea" id="RHEA:16237"/>
        <dbReference type="Rhea" id="RHEA-COMP:10747"/>
        <dbReference type="Rhea" id="RHEA-COMP:10748"/>
        <dbReference type="ChEBI" id="CHEBI:83833"/>
        <dbReference type="ChEBI" id="CHEBI:83834"/>
        <dbReference type="EC" id="5.2.1.8"/>
    </reaction>
</comment>
<evidence type="ECO:0000256" key="7">
    <source>
        <dbReference type="SAM" id="Coils"/>
    </source>
</evidence>
<dbReference type="PANTHER" id="PTHR47245">
    <property type="entry name" value="PEPTIDYLPROLYL ISOMERASE"/>
    <property type="match status" value="1"/>
</dbReference>
<dbReference type="AlphaFoldDB" id="A0A4R1L237"/>
<protein>
    <recommendedName>
        <fullName evidence="2">peptidylprolyl isomerase</fullName>
        <ecNumber evidence="2">5.2.1.8</ecNumber>
    </recommendedName>
</protein>
<dbReference type="InterPro" id="IPR046357">
    <property type="entry name" value="PPIase_dom_sf"/>
</dbReference>
<evidence type="ECO:0000256" key="3">
    <source>
        <dbReference type="ARBA" id="ARBA00022729"/>
    </source>
</evidence>
<dbReference type="InterPro" id="IPR000297">
    <property type="entry name" value="PPIase_PpiC"/>
</dbReference>
<name>A0A4R1L237_9BACT</name>
<evidence type="ECO:0000256" key="8">
    <source>
        <dbReference type="SAM" id="SignalP"/>
    </source>
</evidence>
<dbReference type="Pfam" id="PF00639">
    <property type="entry name" value="Rotamase"/>
    <property type="match status" value="1"/>
</dbReference>
<evidence type="ECO:0000256" key="2">
    <source>
        <dbReference type="ARBA" id="ARBA00013194"/>
    </source>
</evidence>
<dbReference type="Gene3D" id="3.10.50.40">
    <property type="match status" value="1"/>
</dbReference>
<dbReference type="RefSeq" id="WP_279388601.1">
    <property type="nucleotide sequence ID" value="NZ_SMGK01000004.1"/>
</dbReference>
<evidence type="ECO:0000313" key="11">
    <source>
        <dbReference type="Proteomes" id="UP000295210"/>
    </source>
</evidence>
<keyword evidence="3 8" id="KW-0732">Signal</keyword>
<proteinExistence type="predicted"/>
<evidence type="ECO:0000256" key="5">
    <source>
        <dbReference type="ARBA" id="ARBA00023235"/>
    </source>
</evidence>
<feature type="signal peptide" evidence="8">
    <location>
        <begin position="1"/>
        <end position="26"/>
    </location>
</feature>
<keyword evidence="7" id="KW-0175">Coiled coil</keyword>
<dbReference type="Pfam" id="PF13624">
    <property type="entry name" value="SurA_N_3"/>
    <property type="match status" value="1"/>
</dbReference>
<keyword evidence="11" id="KW-1185">Reference proteome</keyword>
<evidence type="ECO:0000256" key="6">
    <source>
        <dbReference type="PROSITE-ProRule" id="PRU00278"/>
    </source>
</evidence>
<reference evidence="10 11" key="1">
    <citation type="submission" date="2019-03" db="EMBL/GenBank/DDBJ databases">
        <title>Genomic Encyclopedia of Type Strains, Phase IV (KMG-IV): sequencing the most valuable type-strain genomes for metagenomic binning, comparative biology and taxonomic classification.</title>
        <authorList>
            <person name="Goeker M."/>
        </authorList>
    </citation>
    <scope>NUCLEOTIDE SEQUENCE [LARGE SCALE GENOMIC DNA]</scope>
    <source>
        <strain evidence="10 11">DSM 103428</strain>
    </source>
</reference>
<accession>A0A4R1L237</accession>
<evidence type="ECO:0000313" key="10">
    <source>
        <dbReference type="EMBL" id="TCK71964.1"/>
    </source>
</evidence>
<dbReference type="Gene3D" id="1.10.4030.10">
    <property type="entry name" value="Porin chaperone SurA, peptide-binding domain"/>
    <property type="match status" value="1"/>
</dbReference>
<dbReference type="EC" id="5.2.1.8" evidence="2"/>
<dbReference type="PROSITE" id="PS01096">
    <property type="entry name" value="PPIC_PPIASE_1"/>
    <property type="match status" value="1"/>
</dbReference>
<feature type="coiled-coil region" evidence="7">
    <location>
        <begin position="120"/>
        <end position="154"/>
    </location>
</feature>
<dbReference type="SUPFAM" id="SSF109998">
    <property type="entry name" value="Triger factor/SurA peptide-binding domain-like"/>
    <property type="match status" value="1"/>
</dbReference>
<evidence type="ECO:0000259" key="9">
    <source>
        <dbReference type="PROSITE" id="PS50198"/>
    </source>
</evidence>
<dbReference type="InterPro" id="IPR027304">
    <property type="entry name" value="Trigger_fact/SurA_dom_sf"/>
</dbReference>
<dbReference type="GO" id="GO:0003755">
    <property type="term" value="F:peptidyl-prolyl cis-trans isomerase activity"/>
    <property type="evidence" value="ECO:0007669"/>
    <property type="project" value="UniProtKB-KW"/>
</dbReference>
<organism evidence="10 11">
    <name type="scientific">Acidipila rosea</name>
    <dbReference type="NCBI Taxonomy" id="768535"/>
    <lineage>
        <taxon>Bacteria</taxon>
        <taxon>Pseudomonadati</taxon>
        <taxon>Acidobacteriota</taxon>
        <taxon>Terriglobia</taxon>
        <taxon>Terriglobales</taxon>
        <taxon>Acidobacteriaceae</taxon>
        <taxon>Acidipila</taxon>
    </lineage>
</organism>
<gene>
    <name evidence="10" type="ORF">C7378_2588</name>
</gene>
<dbReference type="PANTHER" id="PTHR47245:SF1">
    <property type="entry name" value="FOLDASE PROTEIN PRSA"/>
    <property type="match status" value="1"/>
</dbReference>
<comment type="caution">
    <text evidence="10">The sequence shown here is derived from an EMBL/GenBank/DDBJ whole genome shotgun (WGS) entry which is preliminary data.</text>
</comment>
<dbReference type="EMBL" id="SMGK01000004">
    <property type="protein sequence ID" value="TCK71964.1"/>
    <property type="molecule type" value="Genomic_DNA"/>
</dbReference>